<dbReference type="STRING" id="1802689.A3F25_02240"/>
<name>A0A1F8G4R4_9BACT</name>
<dbReference type="Proteomes" id="UP000177478">
    <property type="component" value="Unassembled WGS sequence"/>
</dbReference>
<keyword evidence="1" id="KW-0812">Transmembrane</keyword>
<dbReference type="EMBL" id="MGKD01000006">
    <property type="protein sequence ID" value="OGN20251.1"/>
    <property type="molecule type" value="Genomic_DNA"/>
</dbReference>
<organism evidence="2 3">
    <name type="scientific">Candidatus Yanofskybacteria bacterium RIFCSPHIGHO2_12_FULL_45_19b</name>
    <dbReference type="NCBI Taxonomy" id="1802689"/>
    <lineage>
        <taxon>Bacteria</taxon>
        <taxon>Candidatus Yanofskyibacteriota</taxon>
    </lineage>
</organism>
<keyword evidence="1" id="KW-1133">Transmembrane helix</keyword>
<gene>
    <name evidence="2" type="ORF">A3F25_02240</name>
</gene>
<feature type="transmembrane region" description="Helical" evidence="1">
    <location>
        <begin position="12"/>
        <end position="33"/>
    </location>
</feature>
<dbReference type="AlphaFoldDB" id="A0A1F8G4R4"/>
<accession>A0A1F8G4R4</accession>
<evidence type="ECO:0000313" key="2">
    <source>
        <dbReference type="EMBL" id="OGN20251.1"/>
    </source>
</evidence>
<evidence type="ECO:0000256" key="1">
    <source>
        <dbReference type="SAM" id="Phobius"/>
    </source>
</evidence>
<reference evidence="2 3" key="1">
    <citation type="journal article" date="2016" name="Nat. Commun.">
        <title>Thousands of microbial genomes shed light on interconnected biogeochemical processes in an aquifer system.</title>
        <authorList>
            <person name="Anantharaman K."/>
            <person name="Brown C.T."/>
            <person name="Hug L.A."/>
            <person name="Sharon I."/>
            <person name="Castelle C.J."/>
            <person name="Probst A.J."/>
            <person name="Thomas B.C."/>
            <person name="Singh A."/>
            <person name="Wilkins M.J."/>
            <person name="Karaoz U."/>
            <person name="Brodie E.L."/>
            <person name="Williams K.H."/>
            <person name="Hubbard S.S."/>
            <person name="Banfield J.F."/>
        </authorList>
    </citation>
    <scope>NUCLEOTIDE SEQUENCE [LARGE SCALE GENOMIC DNA]</scope>
</reference>
<dbReference type="InterPro" id="IPR023296">
    <property type="entry name" value="Glyco_hydro_beta-prop_sf"/>
</dbReference>
<protein>
    <submittedName>
        <fullName evidence="2">Uncharacterized protein</fullName>
    </submittedName>
</protein>
<proteinExistence type="predicted"/>
<comment type="caution">
    <text evidence="2">The sequence shown here is derived from an EMBL/GenBank/DDBJ whole genome shotgun (WGS) entry which is preliminary data.</text>
</comment>
<evidence type="ECO:0000313" key="3">
    <source>
        <dbReference type="Proteomes" id="UP000177478"/>
    </source>
</evidence>
<dbReference type="Gene3D" id="2.115.10.20">
    <property type="entry name" value="Glycosyl hydrolase domain, family 43"/>
    <property type="match status" value="1"/>
</dbReference>
<keyword evidence="1" id="KW-0472">Membrane</keyword>
<sequence>MRLPEFDEWPNVFLFLTLVSFVAITRYVSFAVLPSMAISVDRAPTGYLEGAWPNGLVTGWALDQDTPDEQVDVHFYIDGPAGQGGKFIGLALADIERTDVNQVMRSSGPHGFEFIIPTQYRDGLEHKIFAYGINTGEGENRLLIGSPKSITLIRLVTGGPTVLPPSNGGSGGLATAPAPGSVELVGSPETVFDYSASHCVSLDIPDAPARAFRDANGRVNLIASHYISYRMLGSTLDNVKRDCGMIMNSANDPDFYNFTFREWITAPYTLDGNNVYALVHNEWYAYLVDIKCREQNQGDGWINTITMVQSSDAGAHYSHSSTYVVAEPALDWDPAFPCASNNYTRFGPINPSNIFQKDGYYYAFYQSERDPKGYYDWGACMMRTKDVSSATAWQIYTAHGWDDNPTASCQVIDKDHLEKIHESITYNNYLKAYVLVGMRYGPPGPGIYYAISNDLLHWSTPVKIMGLDGIAYPSLIDPTDASRNFEYSNREPYIYYTRFNNGTDLDRDLVRQKIRFTTTNVPAISGTPLPTSTSTPAPTQTAVPFPTYTFVPTQTPTPTPSPARTPNLPGRQKCTGSFWLCWFHIGL</sequence>